<name>A0A067C5R0_SAPPC</name>
<dbReference type="EMBL" id="KK583274">
    <property type="protein sequence ID" value="KDO22127.1"/>
    <property type="molecule type" value="Genomic_DNA"/>
</dbReference>
<organism evidence="1 2">
    <name type="scientific">Saprolegnia parasitica (strain CBS 223.65)</name>
    <dbReference type="NCBI Taxonomy" id="695850"/>
    <lineage>
        <taxon>Eukaryota</taxon>
        <taxon>Sar</taxon>
        <taxon>Stramenopiles</taxon>
        <taxon>Oomycota</taxon>
        <taxon>Saprolegniomycetes</taxon>
        <taxon>Saprolegniales</taxon>
        <taxon>Saprolegniaceae</taxon>
        <taxon>Saprolegnia</taxon>
    </lineage>
</organism>
<gene>
    <name evidence="1" type="ORF">SPRG_20948</name>
</gene>
<evidence type="ECO:0000313" key="2">
    <source>
        <dbReference type="Proteomes" id="UP000030745"/>
    </source>
</evidence>
<dbReference type="KEGG" id="spar:SPRG_20948"/>
<dbReference type="VEuPathDB" id="FungiDB:SPRG_20948"/>
<protein>
    <submittedName>
        <fullName evidence="1">Uncharacterized protein</fullName>
    </submittedName>
</protein>
<reference evidence="1 2" key="1">
    <citation type="journal article" date="2013" name="PLoS Genet.">
        <title>Distinctive expansion of potential virulence genes in the genome of the oomycete fish pathogen Saprolegnia parasitica.</title>
        <authorList>
            <person name="Jiang R.H."/>
            <person name="de Bruijn I."/>
            <person name="Haas B.J."/>
            <person name="Belmonte R."/>
            <person name="Lobach L."/>
            <person name="Christie J."/>
            <person name="van den Ackerveken G."/>
            <person name="Bottin A."/>
            <person name="Bulone V."/>
            <person name="Diaz-Moreno S.M."/>
            <person name="Dumas B."/>
            <person name="Fan L."/>
            <person name="Gaulin E."/>
            <person name="Govers F."/>
            <person name="Grenville-Briggs L.J."/>
            <person name="Horner N.R."/>
            <person name="Levin J.Z."/>
            <person name="Mammella M."/>
            <person name="Meijer H.J."/>
            <person name="Morris P."/>
            <person name="Nusbaum C."/>
            <person name="Oome S."/>
            <person name="Phillips A.J."/>
            <person name="van Rooyen D."/>
            <person name="Rzeszutek E."/>
            <person name="Saraiva M."/>
            <person name="Secombes C.J."/>
            <person name="Seidl M.F."/>
            <person name="Snel B."/>
            <person name="Stassen J.H."/>
            <person name="Sykes S."/>
            <person name="Tripathy S."/>
            <person name="van den Berg H."/>
            <person name="Vega-Arreguin J.C."/>
            <person name="Wawra S."/>
            <person name="Young S.K."/>
            <person name="Zeng Q."/>
            <person name="Dieguez-Uribeondo J."/>
            <person name="Russ C."/>
            <person name="Tyler B.M."/>
            <person name="van West P."/>
        </authorList>
    </citation>
    <scope>NUCLEOTIDE SEQUENCE [LARGE SCALE GENOMIC DNA]</scope>
    <source>
        <strain evidence="1 2">CBS 223.65</strain>
    </source>
</reference>
<evidence type="ECO:0000313" key="1">
    <source>
        <dbReference type="EMBL" id="KDO22127.1"/>
    </source>
</evidence>
<dbReference type="GeneID" id="24141911"/>
<dbReference type="Proteomes" id="UP000030745">
    <property type="component" value="Unassembled WGS sequence"/>
</dbReference>
<dbReference type="AlphaFoldDB" id="A0A067C5R0"/>
<proteinExistence type="predicted"/>
<keyword evidence="2" id="KW-1185">Reference proteome</keyword>
<sequence length="68" mass="7267">MVWPPEGPARPAAVLVAAQHAPSGRTPRRAQHLSRHGRPVAAACRSPELALPLDDQRRAWARTAVGCA</sequence>
<dbReference type="RefSeq" id="XP_012207190.1">
    <property type="nucleotide sequence ID" value="XM_012351800.1"/>
</dbReference>
<accession>A0A067C5R0</accession>